<protein>
    <submittedName>
        <fullName evidence="1">Type IV conjugative transfer system lipoprotein (TraV)</fullName>
    </submittedName>
</protein>
<sequence length="105" mass="11680">MRTITALALLALLTGCAQEEPFRNAASIDEIYNAVHGTASRETVSLLREGLRARPELGSNEPYYPIRQPDVVAPVWVVPYADKKTGIKHGGRWDYIVVEEADWAN</sequence>
<dbReference type="Pfam" id="PF09676">
    <property type="entry name" value="TraV"/>
    <property type="match status" value="1"/>
</dbReference>
<name>A0A1H4ZB21_9PSED</name>
<dbReference type="RefSeq" id="WP_092320610.1">
    <property type="nucleotide sequence ID" value="NZ_FNTJ01000003.1"/>
</dbReference>
<keyword evidence="2" id="KW-1185">Reference proteome</keyword>
<evidence type="ECO:0000313" key="1">
    <source>
        <dbReference type="EMBL" id="SED27283.1"/>
    </source>
</evidence>
<dbReference type="Proteomes" id="UP000198982">
    <property type="component" value="Unassembled WGS sequence"/>
</dbReference>
<accession>A0A1H4ZB21</accession>
<reference evidence="2" key="1">
    <citation type="submission" date="2016-10" db="EMBL/GenBank/DDBJ databases">
        <authorList>
            <person name="Varghese N."/>
            <person name="Submissions S."/>
        </authorList>
    </citation>
    <scope>NUCLEOTIDE SEQUENCE [LARGE SCALE GENOMIC DNA]</scope>
    <source>
        <strain evidence="2">DSM 9751</strain>
    </source>
</reference>
<dbReference type="AlphaFoldDB" id="A0A1H4ZB21"/>
<dbReference type="PROSITE" id="PS51257">
    <property type="entry name" value="PROKAR_LIPOPROTEIN"/>
    <property type="match status" value="1"/>
</dbReference>
<proteinExistence type="predicted"/>
<organism evidence="1 2">
    <name type="scientific">Pseudomonas saponiphila</name>
    <dbReference type="NCBI Taxonomy" id="556534"/>
    <lineage>
        <taxon>Bacteria</taxon>
        <taxon>Pseudomonadati</taxon>
        <taxon>Pseudomonadota</taxon>
        <taxon>Gammaproteobacteria</taxon>
        <taxon>Pseudomonadales</taxon>
        <taxon>Pseudomonadaceae</taxon>
        <taxon>Pseudomonas</taxon>
    </lineage>
</organism>
<dbReference type="EMBL" id="FNTJ01000003">
    <property type="protein sequence ID" value="SED27283.1"/>
    <property type="molecule type" value="Genomic_DNA"/>
</dbReference>
<dbReference type="InterPro" id="IPR014118">
    <property type="entry name" value="T4SS_TraV"/>
</dbReference>
<keyword evidence="1" id="KW-0449">Lipoprotein</keyword>
<gene>
    <name evidence="1" type="ORF">SAMN05216178_6563</name>
</gene>
<evidence type="ECO:0000313" key="2">
    <source>
        <dbReference type="Proteomes" id="UP000198982"/>
    </source>
</evidence>